<dbReference type="PROSITE" id="PS00552">
    <property type="entry name" value="HTH_MERR_1"/>
    <property type="match status" value="1"/>
</dbReference>
<evidence type="ECO:0000313" key="5">
    <source>
        <dbReference type="Proteomes" id="UP001235840"/>
    </source>
</evidence>
<evidence type="ECO:0000259" key="3">
    <source>
        <dbReference type="PROSITE" id="PS50937"/>
    </source>
</evidence>
<dbReference type="SUPFAM" id="SSF46955">
    <property type="entry name" value="Putative DNA-binding domain"/>
    <property type="match status" value="1"/>
</dbReference>
<dbReference type="RefSeq" id="WP_307390969.1">
    <property type="nucleotide sequence ID" value="NZ_BAAADK010000018.1"/>
</dbReference>
<dbReference type="Proteomes" id="UP001235840">
    <property type="component" value="Unassembled WGS sequence"/>
</dbReference>
<dbReference type="InterPro" id="IPR009061">
    <property type="entry name" value="DNA-bd_dom_put_sf"/>
</dbReference>
<sequence>MNSQWKVGELADLTGLSIRTLRYYDQIGLFTPSKYTDAGHRRYTHNDLEKLHQILVLKQMGLSLDNIQELIKRDKKQSVMDVIETQMKRVQSEIEEQEHLLRQLKSIKNELSHNKVVSVKELTSLFELMKLNRSKYFTEEQLDELKAFYESLEKDAMGDFEKEFTQLLFQLRENKDQGIPPSHPTVKELALRWKKITYSTLEGNPELIKSVEAFYAENPDVAMGQGIDADLYAYIQKAL</sequence>
<dbReference type="InterPro" id="IPR000551">
    <property type="entry name" value="MerR-type_HTH_dom"/>
</dbReference>
<evidence type="ECO:0000256" key="1">
    <source>
        <dbReference type="ARBA" id="ARBA00023125"/>
    </source>
</evidence>
<feature type="coiled-coil region" evidence="2">
    <location>
        <begin position="80"/>
        <end position="114"/>
    </location>
</feature>
<dbReference type="PRINTS" id="PR00040">
    <property type="entry name" value="HTHMERR"/>
</dbReference>
<keyword evidence="1 4" id="KW-0238">DNA-binding</keyword>
<reference evidence="4 5" key="1">
    <citation type="submission" date="2023-07" db="EMBL/GenBank/DDBJ databases">
        <title>Genomic Encyclopedia of Type Strains, Phase IV (KMG-IV): sequencing the most valuable type-strain genomes for metagenomic binning, comparative biology and taxonomic classification.</title>
        <authorList>
            <person name="Goeker M."/>
        </authorList>
    </citation>
    <scope>NUCLEOTIDE SEQUENCE [LARGE SCALE GENOMIC DNA]</scope>
    <source>
        <strain evidence="4 5">DSM 12751</strain>
    </source>
</reference>
<keyword evidence="5" id="KW-1185">Reference proteome</keyword>
<dbReference type="PANTHER" id="PTHR30204:SF90">
    <property type="entry name" value="HTH-TYPE TRANSCRIPTIONAL ACTIVATOR MTA"/>
    <property type="match status" value="1"/>
</dbReference>
<keyword evidence="2" id="KW-0175">Coiled coil</keyword>
<dbReference type="InterPro" id="IPR012925">
    <property type="entry name" value="TipAS_dom"/>
</dbReference>
<comment type="caution">
    <text evidence="4">The sequence shown here is derived from an EMBL/GenBank/DDBJ whole genome shotgun (WGS) entry which is preliminary data.</text>
</comment>
<dbReference type="CDD" id="cd01106">
    <property type="entry name" value="HTH_TipAL-Mta"/>
    <property type="match status" value="1"/>
</dbReference>
<dbReference type="EMBL" id="JAUSTY010000002">
    <property type="protein sequence ID" value="MDQ0164807.1"/>
    <property type="molecule type" value="Genomic_DNA"/>
</dbReference>
<evidence type="ECO:0000256" key="2">
    <source>
        <dbReference type="SAM" id="Coils"/>
    </source>
</evidence>
<organism evidence="4 5">
    <name type="scientific">Caldalkalibacillus horti</name>
    <dbReference type="NCBI Taxonomy" id="77523"/>
    <lineage>
        <taxon>Bacteria</taxon>
        <taxon>Bacillati</taxon>
        <taxon>Bacillota</taxon>
        <taxon>Bacilli</taxon>
        <taxon>Bacillales</taxon>
        <taxon>Bacillaceae</taxon>
        <taxon>Caldalkalibacillus</taxon>
    </lineage>
</organism>
<dbReference type="PANTHER" id="PTHR30204">
    <property type="entry name" value="REDOX-CYCLING DRUG-SENSING TRANSCRIPTIONAL ACTIVATOR SOXR"/>
    <property type="match status" value="1"/>
</dbReference>
<dbReference type="GO" id="GO:0003677">
    <property type="term" value="F:DNA binding"/>
    <property type="evidence" value="ECO:0007669"/>
    <property type="project" value="UniProtKB-KW"/>
</dbReference>
<dbReference type="Pfam" id="PF13411">
    <property type="entry name" value="MerR_1"/>
    <property type="match status" value="1"/>
</dbReference>
<dbReference type="PROSITE" id="PS50937">
    <property type="entry name" value="HTH_MERR_2"/>
    <property type="match status" value="1"/>
</dbReference>
<name>A0ABT9VVF3_9BACI</name>
<accession>A0ABT9VVF3</accession>
<feature type="domain" description="HTH merR-type" evidence="3">
    <location>
        <begin position="4"/>
        <end position="73"/>
    </location>
</feature>
<protein>
    <submittedName>
        <fullName evidence="4">DNA-binding transcriptional MerR regulator</fullName>
    </submittedName>
</protein>
<gene>
    <name evidence="4" type="ORF">J2S11_000707</name>
</gene>
<dbReference type="Pfam" id="PF07739">
    <property type="entry name" value="TipAS"/>
    <property type="match status" value="1"/>
</dbReference>
<dbReference type="InterPro" id="IPR047057">
    <property type="entry name" value="MerR_fam"/>
</dbReference>
<proteinExistence type="predicted"/>
<dbReference type="SMART" id="SM00422">
    <property type="entry name" value="HTH_MERR"/>
    <property type="match status" value="1"/>
</dbReference>
<evidence type="ECO:0000313" key="4">
    <source>
        <dbReference type="EMBL" id="MDQ0164807.1"/>
    </source>
</evidence>
<dbReference type="Gene3D" id="1.10.1660.10">
    <property type="match status" value="1"/>
</dbReference>